<dbReference type="AlphaFoldDB" id="A0A1G7L1D2"/>
<dbReference type="InterPro" id="IPR025110">
    <property type="entry name" value="AMP-bd_C"/>
</dbReference>
<evidence type="ECO:0000256" key="1">
    <source>
        <dbReference type="ARBA" id="ARBA00022598"/>
    </source>
</evidence>
<evidence type="ECO:0000259" key="3">
    <source>
        <dbReference type="Pfam" id="PF13193"/>
    </source>
</evidence>
<evidence type="ECO:0000313" key="5">
    <source>
        <dbReference type="Proteomes" id="UP000199623"/>
    </source>
</evidence>
<dbReference type="Gene3D" id="3.30.300.30">
    <property type="match status" value="1"/>
</dbReference>
<dbReference type="GO" id="GO:0016878">
    <property type="term" value="F:acid-thiol ligase activity"/>
    <property type="evidence" value="ECO:0007669"/>
    <property type="project" value="UniProtKB-ARBA"/>
</dbReference>
<feature type="domain" description="AMP-binding enzyme C-terminal" evidence="3">
    <location>
        <begin position="445"/>
        <end position="521"/>
    </location>
</feature>
<dbReference type="OrthoDB" id="9803968at2"/>
<evidence type="ECO:0000313" key="4">
    <source>
        <dbReference type="EMBL" id="SDF43288.1"/>
    </source>
</evidence>
<dbReference type="InterPro" id="IPR045851">
    <property type="entry name" value="AMP-bd_C_sf"/>
</dbReference>
<dbReference type="Gene3D" id="2.30.38.10">
    <property type="entry name" value="Luciferase, Domain 3"/>
    <property type="match status" value="1"/>
</dbReference>
<sequence length="532" mass="57163">MTTDFVPWPEEDAARYRAAGYWRGETSSRFLERVTGLSGERTALVDDRVRLTYRDLFEQSRRVAGGLRALGVGAGDKVLVQLPNRAEFVVLWFALQHLGAVPVHTQPGHRHAEMIHLARLTEAVAYVVPDVRSRFDHRELASLVRANVPSLRHVIVVGDPGGHIAFEDLLAPAPVPVEDLARPGDVALLLLSGGTTGAPKLIPRTHDDYLCNARLAAEACRLGDDAVYLAVLTIGFNFTFGCPGLLGVLGVGGTVVLADNPDPSYCFGLLERERVTITAINPLLTPLWLDEALATDADLSSLRVLQIGGARLPGDLARQVAATFGGTLQQVFGMAEGLLCTTGLDEAPEVIATTQGRPVAEADEVRVVDEHGAEVPGGAVGELLTKGPYTLRGYYRADEHNATAFTDGFYRTGDLVRRLPSGHLVVVGRRKEQINRGGEKFAAPEVEGHLEAHPLVRAAALLPAPHPYLGERSVAFIVPAGTGAPTREDLLTHLAARGLAAYKTVDEVRLLEEMPSTPVGKADKKALARLLV</sequence>
<dbReference type="Proteomes" id="UP000199623">
    <property type="component" value="Unassembled WGS sequence"/>
</dbReference>
<evidence type="ECO:0000259" key="2">
    <source>
        <dbReference type="Pfam" id="PF00501"/>
    </source>
</evidence>
<accession>A0A1G7L1D2</accession>
<dbReference type="InterPro" id="IPR050237">
    <property type="entry name" value="ATP-dep_AMP-bd_enzyme"/>
</dbReference>
<dbReference type="InterPro" id="IPR020845">
    <property type="entry name" value="AMP-binding_CS"/>
</dbReference>
<dbReference type="InterPro" id="IPR000873">
    <property type="entry name" value="AMP-dep_synth/lig_dom"/>
</dbReference>
<dbReference type="Gene3D" id="3.40.50.980">
    <property type="match status" value="2"/>
</dbReference>
<proteinExistence type="predicted"/>
<keyword evidence="1 4" id="KW-0436">Ligase</keyword>
<dbReference type="SUPFAM" id="SSF56801">
    <property type="entry name" value="Acetyl-CoA synthetase-like"/>
    <property type="match status" value="1"/>
</dbReference>
<dbReference type="PROSITE" id="PS00455">
    <property type="entry name" value="AMP_BINDING"/>
    <property type="match status" value="1"/>
</dbReference>
<organism evidence="4 5">
    <name type="scientific">Lentzea fradiae</name>
    <dbReference type="NCBI Taxonomy" id="200378"/>
    <lineage>
        <taxon>Bacteria</taxon>
        <taxon>Bacillati</taxon>
        <taxon>Actinomycetota</taxon>
        <taxon>Actinomycetes</taxon>
        <taxon>Pseudonocardiales</taxon>
        <taxon>Pseudonocardiaceae</taxon>
        <taxon>Lentzea</taxon>
    </lineage>
</organism>
<dbReference type="FunFam" id="2.30.38.10:FF:000003">
    <property type="entry name" value="Vibriobactin-specific 2,3-dihydroxybenzoate-AMP ligase"/>
    <property type="match status" value="1"/>
</dbReference>
<dbReference type="STRING" id="200378.SAMN05216553_101615"/>
<gene>
    <name evidence="4" type="ORF">SAMN05216553_101615</name>
</gene>
<name>A0A1G7L1D2_9PSEU</name>
<protein>
    <submittedName>
        <fullName evidence="4">2,3-dihydroxybenzoate-AMP ligase</fullName>
    </submittedName>
</protein>
<dbReference type="Pfam" id="PF13193">
    <property type="entry name" value="AMP-binding_C"/>
    <property type="match status" value="1"/>
</dbReference>
<dbReference type="EMBL" id="FNCC01000001">
    <property type="protein sequence ID" value="SDF43288.1"/>
    <property type="molecule type" value="Genomic_DNA"/>
</dbReference>
<reference evidence="5" key="1">
    <citation type="submission" date="2016-10" db="EMBL/GenBank/DDBJ databases">
        <authorList>
            <person name="Varghese N."/>
            <person name="Submissions S."/>
        </authorList>
    </citation>
    <scope>NUCLEOTIDE SEQUENCE [LARGE SCALE GENOMIC DNA]</scope>
    <source>
        <strain evidence="5">CGMCC 4.3506</strain>
    </source>
</reference>
<dbReference type="PANTHER" id="PTHR43767:SF1">
    <property type="entry name" value="NONRIBOSOMAL PEPTIDE SYNTHASE PES1 (EUROFUNG)-RELATED"/>
    <property type="match status" value="1"/>
</dbReference>
<feature type="domain" description="AMP-dependent synthetase/ligase" evidence="2">
    <location>
        <begin position="38"/>
        <end position="395"/>
    </location>
</feature>
<dbReference type="RefSeq" id="WP_090045287.1">
    <property type="nucleotide sequence ID" value="NZ_FNCC01000001.1"/>
</dbReference>
<dbReference type="PANTHER" id="PTHR43767">
    <property type="entry name" value="LONG-CHAIN-FATTY-ACID--COA LIGASE"/>
    <property type="match status" value="1"/>
</dbReference>
<dbReference type="Pfam" id="PF00501">
    <property type="entry name" value="AMP-binding"/>
    <property type="match status" value="1"/>
</dbReference>
<keyword evidence="5" id="KW-1185">Reference proteome</keyword>